<accession>A0A6A4JZS4</accession>
<protein>
    <submittedName>
        <fullName evidence="2">Uncharacterized protein</fullName>
    </submittedName>
</protein>
<sequence>MKKSKSAAAQVMKHVKTPSGRALRKEITASTNSFSESNRSSNTYPSVVRPGSTPHTKSIEMHKMSIALVRQKLANESQSLVPNDITDSQIVEYLNCTSYDPDRCVVYLKTAFKTMMDLPQLFTGRDLTQPEAIQFWNVVYMAAFPKKSKEGYKFVYFGLKDPDPSHFNTVWNMKMYIMALEAIVRSSDLVPGFIFILDGKGMSLSHTPISQLRFLKKAIGFLQECTLVNMKKIHFVNASTMVERAYSLLKPLLNTNVTESLFFYSDALMLSKVEDPSVLPPELGGTLNGNIPMYTEHLREVMESNAQYFKEDEERRLIKFREARKPSNVNDVPTNRRPEST</sequence>
<dbReference type="InterPro" id="IPR036865">
    <property type="entry name" value="CRAL-TRIO_dom_sf"/>
</dbReference>
<dbReference type="PANTHER" id="PTHR10174">
    <property type="entry name" value="ALPHA-TOCOPHEROL TRANSFER PROTEIN-RELATED"/>
    <property type="match status" value="1"/>
</dbReference>
<name>A0A6A4JZS4_APOLU</name>
<dbReference type="Gene3D" id="3.40.525.10">
    <property type="entry name" value="CRAL-TRIO lipid binding domain"/>
    <property type="match status" value="1"/>
</dbReference>
<dbReference type="EMBL" id="WIXP02000005">
    <property type="protein sequence ID" value="KAF6211104.1"/>
    <property type="molecule type" value="Genomic_DNA"/>
</dbReference>
<comment type="caution">
    <text evidence="2">The sequence shown here is derived from an EMBL/GenBank/DDBJ whole genome shotgun (WGS) entry which is preliminary data.</text>
</comment>
<dbReference type="PRINTS" id="PR00180">
    <property type="entry name" value="CRETINALDHBP"/>
</dbReference>
<dbReference type="SUPFAM" id="SSF52087">
    <property type="entry name" value="CRAL/TRIO domain"/>
    <property type="match status" value="1"/>
</dbReference>
<feature type="region of interest" description="Disordered" evidence="1">
    <location>
        <begin position="321"/>
        <end position="341"/>
    </location>
</feature>
<evidence type="ECO:0000256" key="1">
    <source>
        <dbReference type="SAM" id="MobiDB-lite"/>
    </source>
</evidence>
<dbReference type="AlphaFoldDB" id="A0A6A4JZS4"/>
<dbReference type="SMART" id="SM00516">
    <property type="entry name" value="SEC14"/>
    <property type="match status" value="1"/>
</dbReference>
<dbReference type="GO" id="GO:1902936">
    <property type="term" value="F:phosphatidylinositol bisphosphate binding"/>
    <property type="evidence" value="ECO:0007669"/>
    <property type="project" value="TreeGrafter"/>
</dbReference>
<feature type="region of interest" description="Disordered" evidence="1">
    <location>
        <begin position="1"/>
        <end position="56"/>
    </location>
</feature>
<dbReference type="InterPro" id="IPR001251">
    <property type="entry name" value="CRAL-TRIO_dom"/>
</dbReference>
<dbReference type="GO" id="GO:0016020">
    <property type="term" value="C:membrane"/>
    <property type="evidence" value="ECO:0007669"/>
    <property type="project" value="TreeGrafter"/>
</dbReference>
<gene>
    <name evidence="2" type="ORF">GE061_014218</name>
</gene>
<keyword evidence="3" id="KW-1185">Reference proteome</keyword>
<evidence type="ECO:0000313" key="3">
    <source>
        <dbReference type="Proteomes" id="UP000466442"/>
    </source>
</evidence>
<proteinExistence type="predicted"/>
<dbReference type="PANTHER" id="PTHR10174:SF130">
    <property type="entry name" value="ALPHA-TOCOPHEROL TRANSFER PROTEIN-LIKE"/>
    <property type="match status" value="1"/>
</dbReference>
<dbReference type="OrthoDB" id="6432525at2759"/>
<evidence type="ECO:0000313" key="2">
    <source>
        <dbReference type="EMBL" id="KAF6211104.1"/>
    </source>
</evidence>
<organism evidence="2 3">
    <name type="scientific">Apolygus lucorum</name>
    <name type="common">Small green plant bug</name>
    <name type="synonym">Lygocoris lucorum</name>
    <dbReference type="NCBI Taxonomy" id="248454"/>
    <lineage>
        <taxon>Eukaryota</taxon>
        <taxon>Metazoa</taxon>
        <taxon>Ecdysozoa</taxon>
        <taxon>Arthropoda</taxon>
        <taxon>Hexapoda</taxon>
        <taxon>Insecta</taxon>
        <taxon>Pterygota</taxon>
        <taxon>Neoptera</taxon>
        <taxon>Paraneoptera</taxon>
        <taxon>Hemiptera</taxon>
        <taxon>Heteroptera</taxon>
        <taxon>Panheteroptera</taxon>
        <taxon>Cimicomorpha</taxon>
        <taxon>Miridae</taxon>
        <taxon>Mirini</taxon>
        <taxon>Apolygus</taxon>
    </lineage>
</organism>
<feature type="compositionally biased region" description="Low complexity" evidence="1">
    <location>
        <begin position="30"/>
        <end position="42"/>
    </location>
</feature>
<dbReference type="Pfam" id="PF00650">
    <property type="entry name" value="CRAL_TRIO"/>
    <property type="match status" value="1"/>
</dbReference>
<dbReference type="PROSITE" id="PS50191">
    <property type="entry name" value="CRAL_TRIO"/>
    <property type="match status" value="1"/>
</dbReference>
<dbReference type="CDD" id="cd00170">
    <property type="entry name" value="SEC14"/>
    <property type="match status" value="1"/>
</dbReference>
<dbReference type="Proteomes" id="UP000466442">
    <property type="component" value="Linkage Group LG5"/>
</dbReference>
<reference evidence="2" key="1">
    <citation type="journal article" date="2021" name="Mol. Ecol. Resour.">
        <title>Apolygus lucorum genome provides insights into omnivorousness and mesophyll feeding.</title>
        <authorList>
            <person name="Liu Y."/>
            <person name="Liu H."/>
            <person name="Wang H."/>
            <person name="Huang T."/>
            <person name="Liu B."/>
            <person name="Yang B."/>
            <person name="Yin L."/>
            <person name="Li B."/>
            <person name="Zhang Y."/>
            <person name="Zhang S."/>
            <person name="Jiang F."/>
            <person name="Zhang X."/>
            <person name="Ren Y."/>
            <person name="Wang B."/>
            <person name="Wang S."/>
            <person name="Lu Y."/>
            <person name="Wu K."/>
            <person name="Fan W."/>
            <person name="Wang G."/>
        </authorList>
    </citation>
    <scope>NUCLEOTIDE SEQUENCE</scope>
    <source>
        <strain evidence="2">12Hb</strain>
    </source>
</reference>